<evidence type="ECO:0000313" key="1">
    <source>
        <dbReference type="EMBL" id="KKN56346.1"/>
    </source>
</evidence>
<dbReference type="InterPro" id="IPR006357">
    <property type="entry name" value="HAD-SF_hydro_IIA"/>
</dbReference>
<dbReference type="NCBIfam" id="TIGR01460">
    <property type="entry name" value="HAD-SF-IIA"/>
    <property type="match status" value="1"/>
</dbReference>
<organism evidence="1">
    <name type="scientific">marine sediment metagenome</name>
    <dbReference type="NCBI Taxonomy" id="412755"/>
    <lineage>
        <taxon>unclassified sequences</taxon>
        <taxon>metagenomes</taxon>
        <taxon>ecological metagenomes</taxon>
    </lineage>
</organism>
<dbReference type="GO" id="GO:0005737">
    <property type="term" value="C:cytoplasm"/>
    <property type="evidence" value="ECO:0007669"/>
    <property type="project" value="TreeGrafter"/>
</dbReference>
<dbReference type="EMBL" id="LAZR01000847">
    <property type="protein sequence ID" value="KKN56346.1"/>
    <property type="molecule type" value="Genomic_DNA"/>
</dbReference>
<gene>
    <name evidence="1" type="ORF">LCGC14_0573130</name>
</gene>
<name>A0A0F9U4Z0_9ZZZZ</name>
<dbReference type="Pfam" id="PF13242">
    <property type="entry name" value="Hydrolase_like"/>
    <property type="match status" value="1"/>
</dbReference>
<dbReference type="SUPFAM" id="SSF56784">
    <property type="entry name" value="HAD-like"/>
    <property type="match status" value="1"/>
</dbReference>
<proteinExistence type="predicted"/>
<dbReference type="PANTHER" id="PTHR19288:SF46">
    <property type="entry name" value="HALOACID DEHALOGENASE-LIKE HYDROLASE DOMAIN-CONTAINING PROTEIN 2"/>
    <property type="match status" value="1"/>
</dbReference>
<dbReference type="PANTHER" id="PTHR19288">
    <property type="entry name" value="4-NITROPHENYLPHOSPHATASE-RELATED"/>
    <property type="match status" value="1"/>
</dbReference>
<sequence>MKLMKQNNPSDLSELTSKQVYFFDLDGTLYLGNRLFDGVSDLIDILKSKNINFFFLSNNSSKSTKDYLKKLKNFNLNITRENIILSQHPTIDYLKNNSFKKVFLLGTKSLKDEFIQEGFLITEDEPEILVLAFDQELTYERLEKASYFLQRGDIPYIATHLDNRCPTEKGYIPDAGGIAALLYKTTGKFPKVFGKPNKQMILFKLNKLEILPKEAIIFGDRLYTDIRMGIEAGITTCCVLSGESTRKDIRNSDHKPDFIINGIWVLLNEFLKL</sequence>
<dbReference type="InterPro" id="IPR036412">
    <property type="entry name" value="HAD-like_sf"/>
</dbReference>
<dbReference type="PIRSF" id="PIRSF000915">
    <property type="entry name" value="PGP-type_phosphatase"/>
    <property type="match status" value="1"/>
</dbReference>
<dbReference type="GO" id="GO:0016791">
    <property type="term" value="F:phosphatase activity"/>
    <property type="evidence" value="ECO:0007669"/>
    <property type="project" value="TreeGrafter"/>
</dbReference>
<dbReference type="Pfam" id="PF13344">
    <property type="entry name" value="Hydrolase_6"/>
    <property type="match status" value="1"/>
</dbReference>
<reference evidence="1" key="1">
    <citation type="journal article" date="2015" name="Nature">
        <title>Complex archaea that bridge the gap between prokaryotes and eukaryotes.</title>
        <authorList>
            <person name="Spang A."/>
            <person name="Saw J.H."/>
            <person name="Jorgensen S.L."/>
            <person name="Zaremba-Niedzwiedzka K."/>
            <person name="Martijn J."/>
            <person name="Lind A.E."/>
            <person name="van Eijk R."/>
            <person name="Schleper C."/>
            <person name="Guy L."/>
            <person name="Ettema T.J."/>
        </authorList>
    </citation>
    <scope>NUCLEOTIDE SEQUENCE</scope>
</reference>
<accession>A0A0F9U4Z0</accession>
<dbReference type="AlphaFoldDB" id="A0A0F9U4Z0"/>
<dbReference type="InterPro" id="IPR023214">
    <property type="entry name" value="HAD_sf"/>
</dbReference>
<protein>
    <submittedName>
        <fullName evidence="1">Uncharacterized protein</fullName>
    </submittedName>
</protein>
<dbReference type="Gene3D" id="3.40.50.1000">
    <property type="entry name" value="HAD superfamily/HAD-like"/>
    <property type="match status" value="2"/>
</dbReference>
<comment type="caution">
    <text evidence="1">The sequence shown here is derived from an EMBL/GenBank/DDBJ whole genome shotgun (WGS) entry which is preliminary data.</text>
</comment>